<dbReference type="AlphaFoldDB" id="A0A448WG57"/>
<proteinExistence type="predicted"/>
<sequence>MLDSREQTLLIPGPSKDVELKLPQLSKKDQAKMLGFIHASFSHGDVVIFVPVPGNRHSVVTNHGNTTASRTESWADRQLLTSFPLDSDLPSAISPLPQLTDRQKASRLLSKSVLGLALPGIPSLSSSRPHITDTIPTIKPATGERPQAVTSSPSKTSESNDFLRLF</sequence>
<feature type="region of interest" description="Disordered" evidence="1">
    <location>
        <begin position="128"/>
        <end position="166"/>
    </location>
</feature>
<gene>
    <name evidence="2" type="ORF">PXEA_LOCUS4427</name>
</gene>
<keyword evidence="3" id="KW-1185">Reference proteome</keyword>
<accession>A0A448WG57</accession>
<name>A0A448WG57_9PLAT</name>
<evidence type="ECO:0000313" key="2">
    <source>
        <dbReference type="EMBL" id="VEL10987.1"/>
    </source>
</evidence>
<dbReference type="EMBL" id="CAAALY010010520">
    <property type="protein sequence ID" value="VEL10987.1"/>
    <property type="molecule type" value="Genomic_DNA"/>
</dbReference>
<evidence type="ECO:0000313" key="3">
    <source>
        <dbReference type="Proteomes" id="UP000784294"/>
    </source>
</evidence>
<dbReference type="Proteomes" id="UP000784294">
    <property type="component" value="Unassembled WGS sequence"/>
</dbReference>
<comment type="caution">
    <text evidence="2">The sequence shown here is derived from an EMBL/GenBank/DDBJ whole genome shotgun (WGS) entry which is preliminary data.</text>
</comment>
<evidence type="ECO:0000256" key="1">
    <source>
        <dbReference type="SAM" id="MobiDB-lite"/>
    </source>
</evidence>
<feature type="compositionally biased region" description="Polar residues" evidence="1">
    <location>
        <begin position="148"/>
        <end position="160"/>
    </location>
</feature>
<reference evidence="2" key="1">
    <citation type="submission" date="2018-11" db="EMBL/GenBank/DDBJ databases">
        <authorList>
            <consortium name="Pathogen Informatics"/>
        </authorList>
    </citation>
    <scope>NUCLEOTIDE SEQUENCE</scope>
</reference>
<organism evidence="2 3">
    <name type="scientific">Protopolystoma xenopodis</name>
    <dbReference type="NCBI Taxonomy" id="117903"/>
    <lineage>
        <taxon>Eukaryota</taxon>
        <taxon>Metazoa</taxon>
        <taxon>Spiralia</taxon>
        <taxon>Lophotrochozoa</taxon>
        <taxon>Platyhelminthes</taxon>
        <taxon>Monogenea</taxon>
        <taxon>Polyopisthocotylea</taxon>
        <taxon>Polystomatidea</taxon>
        <taxon>Polystomatidae</taxon>
        <taxon>Protopolystoma</taxon>
    </lineage>
</organism>
<protein>
    <submittedName>
        <fullName evidence="2">Uncharacterized protein</fullName>
    </submittedName>
</protein>